<name>A0AAN8PD50_POLSC</name>
<dbReference type="Proteomes" id="UP001372834">
    <property type="component" value="Unassembled WGS sequence"/>
</dbReference>
<protein>
    <submittedName>
        <fullName evidence="1">Uncharacterized protein</fullName>
    </submittedName>
</protein>
<reference evidence="1 2" key="1">
    <citation type="submission" date="2023-10" db="EMBL/GenBank/DDBJ databases">
        <title>Genomes of two closely related lineages of the louse Polyplax serrata with different host specificities.</title>
        <authorList>
            <person name="Martinu J."/>
            <person name="Tarabai H."/>
            <person name="Stefka J."/>
            <person name="Hypsa V."/>
        </authorList>
    </citation>
    <scope>NUCLEOTIDE SEQUENCE [LARGE SCALE GENOMIC DNA]</scope>
    <source>
        <strain evidence="1">HR10_N</strain>
    </source>
</reference>
<accession>A0AAN8PD50</accession>
<gene>
    <name evidence="1" type="ORF">RUM43_002674</name>
</gene>
<dbReference type="AlphaFoldDB" id="A0AAN8PD50"/>
<evidence type="ECO:0000313" key="2">
    <source>
        <dbReference type="Proteomes" id="UP001372834"/>
    </source>
</evidence>
<organism evidence="1 2">
    <name type="scientific">Polyplax serrata</name>
    <name type="common">Common mouse louse</name>
    <dbReference type="NCBI Taxonomy" id="468196"/>
    <lineage>
        <taxon>Eukaryota</taxon>
        <taxon>Metazoa</taxon>
        <taxon>Ecdysozoa</taxon>
        <taxon>Arthropoda</taxon>
        <taxon>Hexapoda</taxon>
        <taxon>Insecta</taxon>
        <taxon>Pterygota</taxon>
        <taxon>Neoptera</taxon>
        <taxon>Paraneoptera</taxon>
        <taxon>Psocodea</taxon>
        <taxon>Troctomorpha</taxon>
        <taxon>Phthiraptera</taxon>
        <taxon>Anoplura</taxon>
        <taxon>Polyplacidae</taxon>
        <taxon>Polyplax</taxon>
    </lineage>
</organism>
<proteinExistence type="predicted"/>
<comment type="caution">
    <text evidence="1">The sequence shown here is derived from an EMBL/GenBank/DDBJ whole genome shotgun (WGS) entry which is preliminary data.</text>
</comment>
<dbReference type="EMBL" id="JAWJWE010000036">
    <property type="protein sequence ID" value="KAK6628858.1"/>
    <property type="molecule type" value="Genomic_DNA"/>
</dbReference>
<evidence type="ECO:0000313" key="1">
    <source>
        <dbReference type="EMBL" id="KAK6628858.1"/>
    </source>
</evidence>
<sequence length="138" mass="15449">MSGGDAKSRCVLSGWQTTEKVAKLSDPGKLPNPERVSEPSDTAFLLFLTAGDTPAEVKLVFFSFTALRFEPKERVKTLIQNSLDSRREKKSYSSSKSLGGLKILFRMRDKGVRRNMTWLRVENPAEVDFGPVSIPNVR</sequence>